<feature type="compositionally biased region" description="Polar residues" evidence="1">
    <location>
        <begin position="582"/>
        <end position="592"/>
    </location>
</feature>
<keyword evidence="2" id="KW-0732">Signal</keyword>
<dbReference type="SUPFAM" id="SSF48452">
    <property type="entry name" value="TPR-like"/>
    <property type="match status" value="2"/>
</dbReference>
<feature type="signal peptide" evidence="2">
    <location>
        <begin position="1"/>
        <end position="19"/>
    </location>
</feature>
<evidence type="ECO:0008006" key="5">
    <source>
        <dbReference type="Google" id="ProtNLM"/>
    </source>
</evidence>
<feature type="region of interest" description="Disordered" evidence="1">
    <location>
        <begin position="581"/>
        <end position="620"/>
    </location>
</feature>
<reference evidence="3" key="1">
    <citation type="submission" date="2017-03" db="EMBL/GenBank/DDBJ databases">
        <authorList>
            <consortium name="AG Boll"/>
        </authorList>
    </citation>
    <scope>NUCLEOTIDE SEQUENCE [LARGE SCALE GENOMIC DNA]</scope>
    <source>
        <strain evidence="3">Chol</strain>
    </source>
</reference>
<protein>
    <recommendedName>
        <fullName evidence="5">Tetratricopeptide repeat-like domain-containing protein</fullName>
    </recommendedName>
</protein>
<dbReference type="InterPro" id="IPR011990">
    <property type="entry name" value="TPR-like_helical_dom_sf"/>
</dbReference>
<evidence type="ECO:0000256" key="1">
    <source>
        <dbReference type="SAM" id="MobiDB-lite"/>
    </source>
</evidence>
<dbReference type="PANTHER" id="PTHR12558">
    <property type="entry name" value="CELL DIVISION CYCLE 16,23,27"/>
    <property type="match status" value="1"/>
</dbReference>
<proteinExistence type="predicted"/>
<dbReference type="SMART" id="SM00028">
    <property type="entry name" value="TPR"/>
    <property type="match status" value="6"/>
</dbReference>
<keyword evidence="4" id="KW-1185">Reference proteome</keyword>
<evidence type="ECO:0000313" key="4">
    <source>
        <dbReference type="Proteomes" id="UP000242886"/>
    </source>
</evidence>
<dbReference type="Pfam" id="PF13432">
    <property type="entry name" value="TPR_16"/>
    <property type="match status" value="2"/>
</dbReference>
<sequence length="620" mass="67911">MSCRAGFLAWLGLPLAVLAAPAMPGDGGTPERRAEAETEVAAVKTEPAVTQLTPELLYQILLAEIAGNRGSIPLATHLYADLAKATRDPRIARRATEVALYVRQTELALESAQIWVATAPESAEARQAIAGLLLNARQPEAALPHLAKLLTIEMPPAAGADAADDDETPLSVATAVEAGGLARLNQVYRLLAHYPDKIAALRMIEQLTAGYATLAEAQLIRAQASLDAKDDARALAAIDRAIALRPDWEPAVLFKAQVQRRISSKQAGQTLQDFLATHPDSSEVRLAYARILIGDKHYEAARREFGTLLKMNRDNPEVLYPVALLSMQLNDLPTAEKHLKRLLELSNEKPGININLLRYYLGQIAEENQQVTEALDWYTKVTPGEQYLPALGRATALLVKQGRLEDGRALLRQAAESNPQERVQLLIAEAQLLASNGQIDAAYALLSQRLAAEPDQPTLLYETALLAEKLKHYDIMERHLRRLIRLKPDDAHAYNALGYSLADQGLRLDEARQLIDQGLALAPEDAFILDSKGWLLYRSGEKAAALEVLRKAYDVRPDAEIAAHLGEVLWISGMQEEAAKTWQESAKSNPDNQLLKDTMQKFLGPQPQGEQNAPPAPVAE</sequence>
<dbReference type="PANTHER" id="PTHR12558:SF13">
    <property type="entry name" value="CELL DIVISION CYCLE PROTEIN 27 HOMOLOG"/>
    <property type="match status" value="1"/>
</dbReference>
<organism evidence="3 4">
    <name type="scientific">Sterolibacterium denitrificans</name>
    <dbReference type="NCBI Taxonomy" id="157592"/>
    <lineage>
        <taxon>Bacteria</taxon>
        <taxon>Pseudomonadati</taxon>
        <taxon>Pseudomonadota</taxon>
        <taxon>Betaproteobacteria</taxon>
        <taxon>Nitrosomonadales</taxon>
        <taxon>Sterolibacteriaceae</taxon>
        <taxon>Sterolibacterium</taxon>
    </lineage>
</organism>
<dbReference type="RefSeq" id="WP_172954969.1">
    <property type="nucleotide sequence ID" value="NZ_LT837803.1"/>
</dbReference>
<dbReference type="Pfam" id="PF14559">
    <property type="entry name" value="TPR_19"/>
    <property type="match status" value="1"/>
</dbReference>
<dbReference type="AlphaFoldDB" id="A0A7Z7HPU2"/>
<dbReference type="Proteomes" id="UP000242886">
    <property type="component" value="Chromosome SDENCHOL"/>
</dbReference>
<gene>
    <name evidence="3" type="ORF">SDENCHOL_10425</name>
</gene>
<dbReference type="Gene3D" id="1.25.40.10">
    <property type="entry name" value="Tetratricopeptide repeat domain"/>
    <property type="match status" value="3"/>
</dbReference>
<accession>A0A7Z7HPU2</accession>
<feature type="chain" id="PRO_5030537345" description="Tetratricopeptide repeat-like domain-containing protein" evidence="2">
    <location>
        <begin position="20"/>
        <end position="620"/>
    </location>
</feature>
<name>A0A7Z7HPU2_9PROT</name>
<evidence type="ECO:0000313" key="3">
    <source>
        <dbReference type="EMBL" id="SMB21887.1"/>
    </source>
</evidence>
<evidence type="ECO:0000256" key="2">
    <source>
        <dbReference type="SAM" id="SignalP"/>
    </source>
</evidence>
<dbReference type="EMBL" id="LT837803">
    <property type="protein sequence ID" value="SMB21887.1"/>
    <property type="molecule type" value="Genomic_DNA"/>
</dbReference>
<dbReference type="InterPro" id="IPR019734">
    <property type="entry name" value="TPR_rpt"/>
</dbReference>